<feature type="transmembrane region" description="Helical" evidence="1">
    <location>
        <begin position="20"/>
        <end position="51"/>
    </location>
</feature>
<name>A0A345IK08_9DEIO</name>
<gene>
    <name evidence="2" type="ORF">DVJ83_04625</name>
</gene>
<dbReference type="EMBL" id="CP031158">
    <property type="protein sequence ID" value="AXH00031.1"/>
    <property type="molecule type" value="Genomic_DNA"/>
</dbReference>
<reference evidence="2 3" key="1">
    <citation type="submission" date="2018-07" db="EMBL/GenBank/DDBJ databases">
        <title>Complete Genome and Methylome Analysis of Deinococcus wulumuqiensis NEB 479.</title>
        <authorList>
            <person name="Fomenkov A."/>
            <person name="Luyten Y."/>
            <person name="Vincze T."/>
            <person name="Anton B.P."/>
            <person name="Clark T."/>
            <person name="Roberts R.J."/>
            <person name="Morgan R.D."/>
        </authorList>
    </citation>
    <scope>NUCLEOTIDE SEQUENCE [LARGE SCALE GENOMIC DNA]</scope>
    <source>
        <strain evidence="2 3">NEB 479</strain>
    </source>
</reference>
<evidence type="ECO:0000313" key="2">
    <source>
        <dbReference type="EMBL" id="AXH00031.1"/>
    </source>
</evidence>
<keyword evidence="1" id="KW-1133">Transmembrane helix</keyword>
<dbReference type="RefSeq" id="WP_025568127.1">
    <property type="nucleotide sequence ID" value="NZ_BMLZ01000039.1"/>
</dbReference>
<dbReference type="Pfam" id="PF04304">
    <property type="entry name" value="DUF454"/>
    <property type="match status" value="1"/>
</dbReference>
<accession>A0A345IK08</accession>
<keyword evidence="1" id="KW-0812">Transmembrane</keyword>
<keyword evidence="1" id="KW-0472">Membrane</keyword>
<dbReference type="InterPro" id="IPR007401">
    <property type="entry name" value="DUF454"/>
</dbReference>
<dbReference type="STRING" id="1288484.GCA_000348665_03119"/>
<evidence type="ECO:0000256" key="1">
    <source>
        <dbReference type="SAM" id="Phobius"/>
    </source>
</evidence>
<proteinExistence type="predicted"/>
<dbReference type="Proteomes" id="UP000253744">
    <property type="component" value="Chromosome"/>
</dbReference>
<dbReference type="PANTHER" id="PTHR35813">
    <property type="entry name" value="INNER MEMBRANE PROTEIN YBAN"/>
    <property type="match status" value="1"/>
</dbReference>
<organism evidence="2 3">
    <name type="scientific">Deinococcus wulumuqiensis</name>
    <dbReference type="NCBI Taxonomy" id="980427"/>
    <lineage>
        <taxon>Bacteria</taxon>
        <taxon>Thermotogati</taxon>
        <taxon>Deinococcota</taxon>
        <taxon>Deinococci</taxon>
        <taxon>Deinococcales</taxon>
        <taxon>Deinococcaceae</taxon>
        <taxon>Deinococcus</taxon>
    </lineage>
</organism>
<feature type="transmembrane region" description="Helical" evidence="1">
    <location>
        <begin position="106"/>
        <end position="125"/>
    </location>
</feature>
<dbReference type="GeneID" id="59164686"/>
<dbReference type="GO" id="GO:0005886">
    <property type="term" value="C:plasma membrane"/>
    <property type="evidence" value="ECO:0007669"/>
    <property type="project" value="TreeGrafter"/>
</dbReference>
<sequence length="132" mass="14472">MTPPPQRAQPHRTNPLWVAVGFVLTGLGFLGLILPGLPGTVFFVLAAAAFAKGDPRWETWLLSRPVVGQMVQDYREGKGMPLRAKWIACACIVVAVSFSLTRITVLAGQVAWGLVALFGLWYITLRVPTKRE</sequence>
<protein>
    <submittedName>
        <fullName evidence="2">DUF454 domain-containing protein</fullName>
    </submittedName>
</protein>
<dbReference type="PANTHER" id="PTHR35813:SF1">
    <property type="entry name" value="INNER MEMBRANE PROTEIN YBAN"/>
    <property type="match status" value="1"/>
</dbReference>
<dbReference type="KEGG" id="dwu:DVJ83_04625"/>
<evidence type="ECO:0000313" key="3">
    <source>
        <dbReference type="Proteomes" id="UP000253744"/>
    </source>
</evidence>
<dbReference type="AlphaFoldDB" id="A0A345IK08"/>